<evidence type="ECO:0000313" key="4">
    <source>
        <dbReference type="Proteomes" id="UP000011087"/>
    </source>
</evidence>
<gene>
    <name evidence="2" type="ORF">GUITHDRAFT_102083</name>
</gene>
<dbReference type="HOGENOM" id="CLU_1196812_0_0_1"/>
<dbReference type="Proteomes" id="UP000011087">
    <property type="component" value="Unassembled WGS sequence"/>
</dbReference>
<reference evidence="2 4" key="1">
    <citation type="journal article" date="2012" name="Nature">
        <title>Algal genomes reveal evolutionary mosaicism and the fate of nucleomorphs.</title>
        <authorList>
            <consortium name="DOE Joint Genome Institute"/>
            <person name="Curtis B.A."/>
            <person name="Tanifuji G."/>
            <person name="Burki F."/>
            <person name="Gruber A."/>
            <person name="Irimia M."/>
            <person name="Maruyama S."/>
            <person name="Arias M.C."/>
            <person name="Ball S.G."/>
            <person name="Gile G.H."/>
            <person name="Hirakawa Y."/>
            <person name="Hopkins J.F."/>
            <person name="Kuo A."/>
            <person name="Rensing S.A."/>
            <person name="Schmutz J."/>
            <person name="Symeonidi A."/>
            <person name="Elias M."/>
            <person name="Eveleigh R.J."/>
            <person name="Herman E.K."/>
            <person name="Klute M.J."/>
            <person name="Nakayama T."/>
            <person name="Obornik M."/>
            <person name="Reyes-Prieto A."/>
            <person name="Armbrust E.V."/>
            <person name="Aves S.J."/>
            <person name="Beiko R.G."/>
            <person name="Coutinho P."/>
            <person name="Dacks J.B."/>
            <person name="Durnford D.G."/>
            <person name="Fast N.M."/>
            <person name="Green B.R."/>
            <person name="Grisdale C.J."/>
            <person name="Hempel F."/>
            <person name="Henrissat B."/>
            <person name="Hoppner M.P."/>
            <person name="Ishida K."/>
            <person name="Kim E."/>
            <person name="Koreny L."/>
            <person name="Kroth P.G."/>
            <person name="Liu Y."/>
            <person name="Malik S.B."/>
            <person name="Maier U.G."/>
            <person name="McRose D."/>
            <person name="Mock T."/>
            <person name="Neilson J.A."/>
            <person name="Onodera N.T."/>
            <person name="Poole A.M."/>
            <person name="Pritham E.J."/>
            <person name="Richards T.A."/>
            <person name="Rocap G."/>
            <person name="Roy S.W."/>
            <person name="Sarai C."/>
            <person name="Schaack S."/>
            <person name="Shirato S."/>
            <person name="Slamovits C.H."/>
            <person name="Spencer D.F."/>
            <person name="Suzuki S."/>
            <person name="Worden A.Z."/>
            <person name="Zauner S."/>
            <person name="Barry K."/>
            <person name="Bell C."/>
            <person name="Bharti A.K."/>
            <person name="Crow J.A."/>
            <person name="Grimwood J."/>
            <person name="Kramer R."/>
            <person name="Lindquist E."/>
            <person name="Lucas S."/>
            <person name="Salamov A."/>
            <person name="McFadden G.I."/>
            <person name="Lane C.E."/>
            <person name="Keeling P.J."/>
            <person name="Gray M.W."/>
            <person name="Grigoriev I.V."/>
            <person name="Archibald J.M."/>
        </authorList>
    </citation>
    <scope>NUCLEOTIDE SEQUENCE</scope>
    <source>
        <strain evidence="2 4">CCMP2712</strain>
    </source>
</reference>
<evidence type="ECO:0000313" key="2">
    <source>
        <dbReference type="EMBL" id="EKX52181.1"/>
    </source>
</evidence>
<keyword evidence="4" id="KW-1185">Reference proteome</keyword>
<dbReference type="KEGG" id="gtt:GUITHDRAFT_102083"/>
<dbReference type="GeneID" id="17309040"/>
<dbReference type="OMA" id="EVLMIMY"/>
<name>L1JUD1_GUITC</name>
<sequence>MLSSERSKFLWPDFDAGHAGAASSTPPHTSMFSMKPRQPKPAPARASEVPLTSNPNVQAKESVKPASIPPMANEAKRQPTQIKTEPVRPRNDKNDKPKTRPSLSEQLARVSMKTDIITSCLKQSILKDGGSTETPKLLVYCNCFQVGSSSSQFSSPVQFFSDKCKYAFHHPKKERIDMEMFYKDMVQYSCDDKKRSFVFKIRRQLEHFPFEYEPNRPDHFLSITFSRQDYIS</sequence>
<dbReference type="EnsemblProtists" id="EKX52181">
    <property type="protein sequence ID" value="EKX52181"/>
    <property type="gene ID" value="GUITHDRAFT_102083"/>
</dbReference>
<feature type="compositionally biased region" description="Polar residues" evidence="1">
    <location>
        <begin position="22"/>
        <end position="32"/>
    </location>
</feature>
<dbReference type="OrthoDB" id="524773at2759"/>
<reference evidence="3" key="3">
    <citation type="submission" date="2015-06" db="UniProtKB">
        <authorList>
            <consortium name="EnsemblProtists"/>
        </authorList>
    </citation>
    <scope>IDENTIFICATION</scope>
</reference>
<evidence type="ECO:0000256" key="1">
    <source>
        <dbReference type="SAM" id="MobiDB-lite"/>
    </source>
</evidence>
<proteinExistence type="predicted"/>
<evidence type="ECO:0000313" key="3">
    <source>
        <dbReference type="EnsemblProtists" id="EKX52181"/>
    </source>
</evidence>
<feature type="region of interest" description="Disordered" evidence="1">
    <location>
        <begin position="1"/>
        <end position="106"/>
    </location>
</feature>
<feature type="compositionally biased region" description="Basic and acidic residues" evidence="1">
    <location>
        <begin position="85"/>
        <end position="98"/>
    </location>
</feature>
<dbReference type="EMBL" id="JH992973">
    <property type="protein sequence ID" value="EKX52181.1"/>
    <property type="molecule type" value="Genomic_DNA"/>
</dbReference>
<feature type="compositionally biased region" description="Polar residues" evidence="1">
    <location>
        <begin position="50"/>
        <end position="59"/>
    </location>
</feature>
<dbReference type="AlphaFoldDB" id="L1JUD1"/>
<dbReference type="PaxDb" id="55529-EKX52181"/>
<reference evidence="4" key="2">
    <citation type="submission" date="2012-11" db="EMBL/GenBank/DDBJ databases">
        <authorList>
            <person name="Kuo A."/>
            <person name="Curtis B.A."/>
            <person name="Tanifuji G."/>
            <person name="Burki F."/>
            <person name="Gruber A."/>
            <person name="Irimia M."/>
            <person name="Maruyama S."/>
            <person name="Arias M.C."/>
            <person name="Ball S.G."/>
            <person name="Gile G.H."/>
            <person name="Hirakawa Y."/>
            <person name="Hopkins J.F."/>
            <person name="Rensing S.A."/>
            <person name="Schmutz J."/>
            <person name="Symeonidi A."/>
            <person name="Elias M."/>
            <person name="Eveleigh R.J."/>
            <person name="Herman E.K."/>
            <person name="Klute M.J."/>
            <person name="Nakayama T."/>
            <person name="Obornik M."/>
            <person name="Reyes-Prieto A."/>
            <person name="Armbrust E.V."/>
            <person name="Aves S.J."/>
            <person name="Beiko R.G."/>
            <person name="Coutinho P."/>
            <person name="Dacks J.B."/>
            <person name="Durnford D.G."/>
            <person name="Fast N.M."/>
            <person name="Green B.R."/>
            <person name="Grisdale C."/>
            <person name="Hempe F."/>
            <person name="Henrissat B."/>
            <person name="Hoppner M.P."/>
            <person name="Ishida K.-I."/>
            <person name="Kim E."/>
            <person name="Koreny L."/>
            <person name="Kroth P.G."/>
            <person name="Liu Y."/>
            <person name="Malik S.-B."/>
            <person name="Maier U.G."/>
            <person name="McRose D."/>
            <person name="Mock T."/>
            <person name="Neilson J.A."/>
            <person name="Onodera N.T."/>
            <person name="Poole A.M."/>
            <person name="Pritham E.J."/>
            <person name="Richards T.A."/>
            <person name="Rocap G."/>
            <person name="Roy S.W."/>
            <person name="Sarai C."/>
            <person name="Schaack S."/>
            <person name="Shirato S."/>
            <person name="Slamovits C.H."/>
            <person name="Spencer D.F."/>
            <person name="Suzuki S."/>
            <person name="Worden A.Z."/>
            <person name="Zauner S."/>
            <person name="Barry K."/>
            <person name="Bell C."/>
            <person name="Bharti A.K."/>
            <person name="Crow J.A."/>
            <person name="Grimwood J."/>
            <person name="Kramer R."/>
            <person name="Lindquist E."/>
            <person name="Lucas S."/>
            <person name="Salamov A."/>
            <person name="McFadden G.I."/>
            <person name="Lane C.E."/>
            <person name="Keeling P.J."/>
            <person name="Gray M.W."/>
            <person name="Grigoriev I.V."/>
            <person name="Archibald J.M."/>
        </authorList>
    </citation>
    <scope>NUCLEOTIDE SEQUENCE</scope>
    <source>
        <strain evidence="4">CCMP2712</strain>
    </source>
</reference>
<protein>
    <submittedName>
        <fullName evidence="2 3">Uncharacterized protein</fullName>
    </submittedName>
</protein>
<organism evidence="2">
    <name type="scientific">Guillardia theta (strain CCMP2712)</name>
    <name type="common">Cryptophyte</name>
    <dbReference type="NCBI Taxonomy" id="905079"/>
    <lineage>
        <taxon>Eukaryota</taxon>
        <taxon>Cryptophyceae</taxon>
        <taxon>Pyrenomonadales</taxon>
        <taxon>Geminigeraceae</taxon>
        <taxon>Guillardia</taxon>
    </lineage>
</organism>
<accession>L1JUD1</accession>
<dbReference type="RefSeq" id="XP_005839161.1">
    <property type="nucleotide sequence ID" value="XM_005839104.1"/>
</dbReference>
<dbReference type="eggNOG" id="ENOG502SA7F">
    <property type="taxonomic scope" value="Eukaryota"/>
</dbReference>